<dbReference type="OrthoDB" id="4881209at2759"/>
<name>A0A2T4AXR1_9HYPO</name>
<dbReference type="SUPFAM" id="SSF52540">
    <property type="entry name" value="P-loop containing nucleoside triphosphate hydrolases"/>
    <property type="match status" value="1"/>
</dbReference>
<dbReference type="InterPro" id="IPR027417">
    <property type="entry name" value="P-loop_NTPase"/>
</dbReference>
<dbReference type="EMBL" id="KZ680227">
    <property type="protein sequence ID" value="PTB61862.1"/>
    <property type="molecule type" value="Genomic_DNA"/>
</dbReference>
<evidence type="ECO:0000313" key="4">
    <source>
        <dbReference type="EMBL" id="PTB61862.1"/>
    </source>
</evidence>
<organism evidence="4 5">
    <name type="scientific">Trichoderma citrinoviride</name>
    <dbReference type="NCBI Taxonomy" id="58853"/>
    <lineage>
        <taxon>Eukaryota</taxon>
        <taxon>Fungi</taxon>
        <taxon>Dikarya</taxon>
        <taxon>Ascomycota</taxon>
        <taxon>Pezizomycotina</taxon>
        <taxon>Sordariomycetes</taxon>
        <taxon>Hypocreomycetidae</taxon>
        <taxon>Hypocreales</taxon>
        <taxon>Hypocreaceae</taxon>
        <taxon>Trichoderma</taxon>
    </lineage>
</organism>
<dbReference type="InterPro" id="IPR041664">
    <property type="entry name" value="AAA_16"/>
</dbReference>
<dbReference type="GO" id="GO:0043531">
    <property type="term" value="F:ADP binding"/>
    <property type="evidence" value="ECO:0007669"/>
    <property type="project" value="InterPro"/>
</dbReference>
<evidence type="ECO:0000259" key="3">
    <source>
        <dbReference type="Pfam" id="PF25000"/>
    </source>
</evidence>
<protein>
    <submittedName>
        <fullName evidence="4">Uncharacterized protein</fullName>
    </submittedName>
</protein>
<gene>
    <name evidence="4" type="ORF">BBK36DRAFT_62238</name>
</gene>
<reference evidence="5" key="1">
    <citation type="submission" date="2016-07" db="EMBL/GenBank/DDBJ databases">
        <title>Multiple horizontal gene transfer events from other fungi enriched the ability of initially mycotrophic Trichoderma (Ascomycota) to feed on dead plant biomass.</title>
        <authorList>
            <consortium name="DOE Joint Genome Institute"/>
            <person name="Atanasova L."/>
            <person name="Chenthamara K."/>
            <person name="Zhang J."/>
            <person name="Grujic M."/>
            <person name="Henrissat B."/>
            <person name="Kuo A."/>
            <person name="Aerts A."/>
            <person name="Salamov A."/>
            <person name="Lipzen A."/>
            <person name="Labutti K."/>
            <person name="Barry K."/>
            <person name="Miao Y."/>
            <person name="Rahimi M.J."/>
            <person name="Shen Q."/>
            <person name="Grigoriev I.V."/>
            <person name="Kubicek C.P."/>
            <person name="Druzhinina I.S."/>
        </authorList>
    </citation>
    <scope>NUCLEOTIDE SEQUENCE [LARGE SCALE GENOMIC DNA]</scope>
    <source>
        <strain evidence="5">TUCIM 6016</strain>
    </source>
</reference>
<dbReference type="GeneID" id="36606500"/>
<dbReference type="InterPro" id="IPR056681">
    <property type="entry name" value="DUF7779"/>
</dbReference>
<evidence type="ECO:0000259" key="2">
    <source>
        <dbReference type="Pfam" id="PF24809"/>
    </source>
</evidence>
<accession>A0A2T4AXR1</accession>
<dbReference type="Proteomes" id="UP000241546">
    <property type="component" value="Unassembled WGS sequence"/>
</dbReference>
<dbReference type="Gene3D" id="3.40.50.300">
    <property type="entry name" value="P-loop containing nucleotide triphosphate hydrolases"/>
    <property type="match status" value="1"/>
</dbReference>
<evidence type="ECO:0000259" key="1">
    <source>
        <dbReference type="Pfam" id="PF13191"/>
    </source>
</evidence>
<dbReference type="PANTHER" id="PTHR35205:SF1">
    <property type="entry name" value="ZU5 DOMAIN-CONTAINING PROTEIN"/>
    <property type="match status" value="1"/>
</dbReference>
<dbReference type="InterPro" id="IPR056125">
    <property type="entry name" value="DUF7708"/>
</dbReference>
<dbReference type="Gene3D" id="1.25.40.10">
    <property type="entry name" value="Tetratricopeptide repeat domain"/>
    <property type="match status" value="1"/>
</dbReference>
<dbReference type="PANTHER" id="PTHR35205">
    <property type="entry name" value="NB-ARC AND TPR DOMAIN PROTEIN"/>
    <property type="match status" value="1"/>
</dbReference>
<dbReference type="Pfam" id="PF24809">
    <property type="entry name" value="DUF7708"/>
    <property type="match status" value="1"/>
</dbReference>
<feature type="domain" description="DUF7708" evidence="2">
    <location>
        <begin position="16"/>
        <end position="136"/>
    </location>
</feature>
<dbReference type="Pfam" id="PF25000">
    <property type="entry name" value="DUF7779"/>
    <property type="match status" value="1"/>
</dbReference>
<dbReference type="Pfam" id="PF13191">
    <property type="entry name" value="AAA_16"/>
    <property type="match status" value="1"/>
</dbReference>
<dbReference type="AlphaFoldDB" id="A0A2T4AXR1"/>
<feature type="domain" description="DUF7779" evidence="3">
    <location>
        <begin position="405"/>
        <end position="498"/>
    </location>
</feature>
<sequence>MQELQQKYSAKRTTKWFAKLSPVLAHMETFNQAVTIFTSSNPVVTSLVWGSVKMILDAASAFARTLQTIIDMLTSIAGAMPRFEEYMQLFPQRQRLQEALLRMYCGYLDFCLGAAKFFSVNIIAKLAHVVNTKTQLTGIREVLDVAKPQRYAASIFSVTWARNGKFLGREQELAKLAQCLKPESAKQRSCVLHGMAGIGKTQTALELCYAQKSTFPYIIWLPSETQAVLAEAFSNIIRLIKGSLVEKNPSIDPSADVDASRQWLCQNSGWLLVFDNVDDPDMLSRYWPACEHGSILITTQDRKLVHRAQSEVCLEALQDEEGSRLLLQYLPDQLSNAQRSAALARAISKEVDGLPLYLVGLAGFMADSCTPLSDTLSDLQNHVGQEWDSATFQYGRPANSAFDMSLKSLSPPALSVLQALSMLSPDSIPESLFFAKLDSALEFGGYSDKGEFCRVIRAPLRTRHLINFHPCTTPGIPDSYSIHRVLQRKVLSDMDADEISRQLAFNRAVALVRNVFPPVTDFMVPIHKDMMLYKASIAHVTRLEEVFQIYNKSSRTLVGDMAFVQLLIGAGFYLYEVRLGTPGLTFLNTAEGICAARAATGTESATWIKLWATALQISWAIMGASTGITRRQKCTENMAKVLELRKAYAAADRSHDNYVGRVLLANAHNDMTVQLIDNGEYDAAASHVDISVRMKQELQSERIMPPYQFAEQNKNMALIQAGQGRTEEAVDLSQEAVKVVPNEEEDGVHTIFLFVHGICLANAGDFSGALAVFTKTYKVRVTAFGIHGTPTLHNLYAIAYTQYRLGLYSEARDAVEKCRYNAKDAIWPSECALRADFLLCLITSAEGHQEQAAALREPLLTQLHAIFAQHSPAVLSGHHVVNLSELDLTFLFDLLVPLDAGRFVMAHRISPPPRAAGS</sequence>
<dbReference type="SUPFAM" id="SSF48452">
    <property type="entry name" value="TPR-like"/>
    <property type="match status" value="1"/>
</dbReference>
<dbReference type="RefSeq" id="XP_024745182.1">
    <property type="nucleotide sequence ID" value="XM_024898382.1"/>
</dbReference>
<evidence type="ECO:0000313" key="5">
    <source>
        <dbReference type="Proteomes" id="UP000241546"/>
    </source>
</evidence>
<proteinExistence type="predicted"/>
<feature type="domain" description="Orc1-like AAA ATPase" evidence="1">
    <location>
        <begin position="165"/>
        <end position="246"/>
    </location>
</feature>
<keyword evidence="5" id="KW-1185">Reference proteome</keyword>
<dbReference type="InterPro" id="IPR011990">
    <property type="entry name" value="TPR-like_helical_dom_sf"/>
</dbReference>